<reference evidence="1 2" key="1">
    <citation type="submission" date="2023-07" db="EMBL/GenBank/DDBJ databases">
        <title>Sorghum-associated microbial communities from plants grown in Nebraska, USA.</title>
        <authorList>
            <person name="Schachtman D."/>
        </authorList>
    </citation>
    <scope>NUCLEOTIDE SEQUENCE [LARGE SCALE GENOMIC DNA]</scope>
    <source>
        <strain evidence="1 2">3773</strain>
    </source>
</reference>
<name>A0ABU1TUQ3_9FLAO</name>
<dbReference type="EMBL" id="JAVDVI010000024">
    <property type="protein sequence ID" value="MDR6969605.1"/>
    <property type="molecule type" value="Genomic_DNA"/>
</dbReference>
<evidence type="ECO:0000313" key="2">
    <source>
        <dbReference type="Proteomes" id="UP001255185"/>
    </source>
</evidence>
<evidence type="ECO:0000313" key="1">
    <source>
        <dbReference type="EMBL" id="MDR6969605.1"/>
    </source>
</evidence>
<organism evidence="1 2">
    <name type="scientific">Flavobacterium arsenatis</name>
    <dbReference type="NCBI Taxonomy" id="1484332"/>
    <lineage>
        <taxon>Bacteria</taxon>
        <taxon>Pseudomonadati</taxon>
        <taxon>Bacteroidota</taxon>
        <taxon>Flavobacteriia</taxon>
        <taxon>Flavobacteriales</taxon>
        <taxon>Flavobacteriaceae</taxon>
        <taxon>Flavobacterium</taxon>
    </lineage>
</organism>
<dbReference type="Proteomes" id="UP001255185">
    <property type="component" value="Unassembled WGS sequence"/>
</dbReference>
<gene>
    <name evidence="1" type="ORF">J2X31_003638</name>
</gene>
<keyword evidence="2" id="KW-1185">Reference proteome</keyword>
<protein>
    <submittedName>
        <fullName evidence="1">Uncharacterized protein</fullName>
    </submittedName>
</protein>
<comment type="caution">
    <text evidence="1">The sequence shown here is derived from an EMBL/GenBank/DDBJ whole genome shotgun (WGS) entry which is preliminary data.</text>
</comment>
<accession>A0ABU1TUQ3</accession>
<dbReference type="RefSeq" id="WP_310028839.1">
    <property type="nucleotide sequence ID" value="NZ_JAVDVI010000024.1"/>
</dbReference>
<sequence>MALLNTDEYNEVVLIGKKAVDALKEGEVDVFYNLAEEAWLKFPIPRNNWNQEYNFSKMTFKHSMANRNFGQAEKWLNRMIDNNNNLNLSEFEVQHYEAIYFFETGNYNQAFEKWKYVVKGAGLRYFEGEDAKYKNFYKNGGRL</sequence>
<proteinExistence type="predicted"/>